<protein>
    <submittedName>
        <fullName evidence="1">Uncharacterized protein</fullName>
    </submittedName>
</protein>
<sequence>MGLLFYPHFSVVIADYCFLKKQDFLNNSLLNAIQIFAIYRHTLNLNSDLGDKRKKKKEEEYKNTSAIENGLRLPLSIDILVTLFCIYRI</sequence>
<dbReference type="AlphaFoldDB" id="A0A7Z0MP82"/>
<accession>A0A7Z0MP82</accession>
<dbReference type="EMBL" id="JACCHS010000129">
    <property type="protein sequence ID" value="NYT47339.1"/>
    <property type="molecule type" value="Genomic_DNA"/>
</dbReference>
<comment type="caution">
    <text evidence="1">The sequence shown here is derived from an EMBL/GenBank/DDBJ whole genome shotgun (WGS) entry which is preliminary data.</text>
</comment>
<evidence type="ECO:0000313" key="1">
    <source>
        <dbReference type="EMBL" id="NYT47339.1"/>
    </source>
</evidence>
<gene>
    <name evidence="1" type="ORF">H0A75_06930</name>
</gene>
<name>A0A7Z0MP82_9GAMM</name>
<organism evidence="1 2">
    <name type="scientific">Candidatus Methanofishera endochildressiae</name>
    <dbReference type="NCBI Taxonomy" id="2738884"/>
    <lineage>
        <taxon>Bacteria</taxon>
        <taxon>Pseudomonadati</taxon>
        <taxon>Pseudomonadota</taxon>
        <taxon>Gammaproteobacteria</taxon>
        <taxon>Candidatus Methanofishera</taxon>
    </lineage>
</organism>
<proteinExistence type="predicted"/>
<evidence type="ECO:0000313" key="2">
    <source>
        <dbReference type="Proteomes" id="UP000537890"/>
    </source>
</evidence>
<reference evidence="1 2" key="1">
    <citation type="submission" date="2020-05" db="EMBL/GenBank/DDBJ databases">
        <title>Horizontal transmission and recombination maintain forever young bacterial symbiont genomes.</title>
        <authorList>
            <person name="Russell S.L."/>
            <person name="Pepper-Tunick E."/>
            <person name="Svedberg J."/>
            <person name="Byrne A."/>
            <person name="Ruelas Castillo J."/>
            <person name="Vollmers C."/>
            <person name="Beinart R.A."/>
            <person name="Corbett-Detig R."/>
        </authorList>
    </citation>
    <scope>NUCLEOTIDE SEQUENCE [LARGE SCALE GENOMIC DNA]</scope>
    <source>
        <strain evidence="1">4727-3</strain>
    </source>
</reference>
<dbReference type="Proteomes" id="UP000537890">
    <property type="component" value="Unassembled WGS sequence"/>
</dbReference>